<sequence>MEKIKTTVKIAGKEYTMVGTESEEHIRRVAVYVDRKMEELALTTRMPQNMVAVLTAMNIADDLLKAQDENTRLRKEIMQVQQQLTAMRIEHNAPPMKRTQEAAKDKQ</sequence>
<keyword evidence="3" id="KW-0963">Cytoplasm</keyword>
<evidence type="ECO:0000256" key="6">
    <source>
        <dbReference type="ARBA" id="ARBA00023306"/>
    </source>
</evidence>
<dbReference type="InterPro" id="IPR007838">
    <property type="entry name" value="Cell_div_ZapA-like"/>
</dbReference>
<dbReference type="EMBL" id="DVFJ01000015">
    <property type="protein sequence ID" value="HIQ71637.1"/>
    <property type="molecule type" value="Genomic_DNA"/>
</dbReference>
<dbReference type="InterPro" id="IPR053712">
    <property type="entry name" value="Bac_CellDiv_Activator"/>
</dbReference>
<comment type="subunit">
    <text evidence="8">Homodimer. Interacts with FtsZ.</text>
</comment>
<evidence type="ECO:0000313" key="12">
    <source>
        <dbReference type="Proteomes" id="UP000886887"/>
    </source>
</evidence>
<evidence type="ECO:0000256" key="4">
    <source>
        <dbReference type="ARBA" id="ARBA00022618"/>
    </source>
</evidence>
<keyword evidence="6" id="KW-0131">Cell cycle</keyword>
<evidence type="ECO:0000313" key="11">
    <source>
        <dbReference type="EMBL" id="HIQ71637.1"/>
    </source>
</evidence>
<feature type="coiled-coil region" evidence="10">
    <location>
        <begin position="56"/>
        <end position="90"/>
    </location>
</feature>
<evidence type="ECO:0000256" key="8">
    <source>
        <dbReference type="ARBA" id="ARBA00026068"/>
    </source>
</evidence>
<dbReference type="GO" id="GO:0000921">
    <property type="term" value="P:septin ring assembly"/>
    <property type="evidence" value="ECO:0007669"/>
    <property type="project" value="TreeGrafter"/>
</dbReference>
<proteinExistence type="predicted"/>
<name>A0A9D0Z9I4_9FIRM</name>
<accession>A0A9D0Z9I4</accession>
<comment type="function">
    <text evidence="7">Activator of cell division through the inhibition of FtsZ GTPase activity, therefore promoting FtsZ assembly into bundles of protofilaments necessary for the formation of the division Z ring. It is recruited early at mid-cell but it is not essential for cell division.</text>
</comment>
<dbReference type="Proteomes" id="UP000886887">
    <property type="component" value="Unassembled WGS sequence"/>
</dbReference>
<dbReference type="PANTHER" id="PTHR34981">
    <property type="entry name" value="CELL DIVISION PROTEIN ZAPA"/>
    <property type="match status" value="1"/>
</dbReference>
<organism evidence="11 12">
    <name type="scientific">Candidatus Onthenecus intestinigallinarum</name>
    <dbReference type="NCBI Taxonomy" id="2840875"/>
    <lineage>
        <taxon>Bacteria</taxon>
        <taxon>Bacillati</taxon>
        <taxon>Bacillota</taxon>
        <taxon>Clostridia</taxon>
        <taxon>Eubacteriales</taxon>
        <taxon>Candidatus Onthenecus</taxon>
    </lineage>
</organism>
<reference evidence="11" key="1">
    <citation type="submission" date="2020-10" db="EMBL/GenBank/DDBJ databases">
        <authorList>
            <person name="Gilroy R."/>
        </authorList>
    </citation>
    <scope>NUCLEOTIDE SEQUENCE</scope>
    <source>
        <strain evidence="11">ChiSxjej2B14-6234</strain>
    </source>
</reference>
<dbReference type="GO" id="GO:0043093">
    <property type="term" value="P:FtsZ-dependent cytokinesis"/>
    <property type="evidence" value="ECO:0007669"/>
    <property type="project" value="TreeGrafter"/>
</dbReference>
<evidence type="ECO:0000256" key="1">
    <source>
        <dbReference type="ARBA" id="ARBA00004496"/>
    </source>
</evidence>
<dbReference type="InterPro" id="IPR036192">
    <property type="entry name" value="Cell_div_ZapA-like_sf"/>
</dbReference>
<dbReference type="Gene3D" id="6.10.250.790">
    <property type="match status" value="1"/>
</dbReference>
<dbReference type="Pfam" id="PF05164">
    <property type="entry name" value="ZapA"/>
    <property type="match status" value="1"/>
</dbReference>
<dbReference type="PANTHER" id="PTHR34981:SF1">
    <property type="entry name" value="CELL DIVISION PROTEIN ZAPA"/>
    <property type="match status" value="1"/>
</dbReference>
<dbReference type="GO" id="GO:0032153">
    <property type="term" value="C:cell division site"/>
    <property type="evidence" value="ECO:0007669"/>
    <property type="project" value="TreeGrafter"/>
</dbReference>
<dbReference type="GO" id="GO:0030428">
    <property type="term" value="C:cell septum"/>
    <property type="evidence" value="ECO:0007669"/>
    <property type="project" value="TreeGrafter"/>
</dbReference>
<evidence type="ECO:0000256" key="3">
    <source>
        <dbReference type="ARBA" id="ARBA00022490"/>
    </source>
</evidence>
<comment type="caution">
    <text evidence="11">The sequence shown here is derived from an EMBL/GenBank/DDBJ whole genome shotgun (WGS) entry which is preliminary data.</text>
</comment>
<dbReference type="AlphaFoldDB" id="A0A9D0Z9I4"/>
<dbReference type="GO" id="GO:0005829">
    <property type="term" value="C:cytosol"/>
    <property type="evidence" value="ECO:0007669"/>
    <property type="project" value="TreeGrafter"/>
</dbReference>
<evidence type="ECO:0000256" key="9">
    <source>
        <dbReference type="ARBA" id="ARBA00033158"/>
    </source>
</evidence>
<dbReference type="SUPFAM" id="SSF102829">
    <property type="entry name" value="Cell division protein ZapA-like"/>
    <property type="match status" value="1"/>
</dbReference>
<evidence type="ECO:0000256" key="7">
    <source>
        <dbReference type="ARBA" id="ARBA00024910"/>
    </source>
</evidence>
<reference evidence="11" key="2">
    <citation type="journal article" date="2021" name="PeerJ">
        <title>Extensive microbial diversity within the chicken gut microbiome revealed by metagenomics and culture.</title>
        <authorList>
            <person name="Gilroy R."/>
            <person name="Ravi A."/>
            <person name="Getino M."/>
            <person name="Pursley I."/>
            <person name="Horton D.L."/>
            <person name="Alikhan N.F."/>
            <person name="Baker D."/>
            <person name="Gharbi K."/>
            <person name="Hall N."/>
            <person name="Watson M."/>
            <person name="Adriaenssens E.M."/>
            <person name="Foster-Nyarko E."/>
            <person name="Jarju S."/>
            <person name="Secka A."/>
            <person name="Antonio M."/>
            <person name="Oren A."/>
            <person name="Chaudhuri R.R."/>
            <person name="La Ragione R."/>
            <person name="Hildebrand F."/>
            <person name="Pallen M.J."/>
        </authorList>
    </citation>
    <scope>NUCLEOTIDE SEQUENCE</scope>
    <source>
        <strain evidence="11">ChiSxjej2B14-6234</strain>
    </source>
</reference>
<comment type="subcellular location">
    <subcellularLocation>
        <location evidence="1">Cytoplasm</location>
    </subcellularLocation>
</comment>
<protein>
    <recommendedName>
        <fullName evidence="2">Cell division protein ZapA</fullName>
    </recommendedName>
    <alternativeName>
        <fullName evidence="9">Z ring-associated protein ZapA</fullName>
    </alternativeName>
</protein>
<gene>
    <name evidence="11" type="ORF">IAB73_05450</name>
</gene>
<evidence type="ECO:0000256" key="5">
    <source>
        <dbReference type="ARBA" id="ARBA00023210"/>
    </source>
</evidence>
<evidence type="ECO:0000256" key="10">
    <source>
        <dbReference type="SAM" id="Coils"/>
    </source>
</evidence>
<keyword evidence="10" id="KW-0175">Coiled coil</keyword>
<keyword evidence="5" id="KW-0717">Septation</keyword>
<keyword evidence="4 11" id="KW-0132">Cell division</keyword>
<evidence type="ECO:0000256" key="2">
    <source>
        <dbReference type="ARBA" id="ARBA00015195"/>
    </source>
</evidence>
<dbReference type="GO" id="GO:0000917">
    <property type="term" value="P:division septum assembly"/>
    <property type="evidence" value="ECO:0007669"/>
    <property type="project" value="UniProtKB-KW"/>
</dbReference>